<dbReference type="EMBL" id="ANBP01000053">
    <property type="protein sequence ID" value="KAB7751924.1"/>
    <property type="molecule type" value="Genomic_DNA"/>
</dbReference>
<dbReference type="InterPro" id="IPR003399">
    <property type="entry name" value="Mce/MlaD"/>
</dbReference>
<protein>
    <submittedName>
        <fullName evidence="4">Mammalian cell entry protein</fullName>
    </submittedName>
</protein>
<dbReference type="Pfam" id="PF11887">
    <property type="entry name" value="Mce4_CUP1"/>
    <property type="match status" value="1"/>
</dbReference>
<dbReference type="PRINTS" id="PR01782">
    <property type="entry name" value="MCEVIRFACTOR"/>
</dbReference>
<evidence type="ECO:0000313" key="5">
    <source>
        <dbReference type="Proteomes" id="UP000325690"/>
    </source>
</evidence>
<feature type="region of interest" description="Disordered" evidence="1">
    <location>
        <begin position="328"/>
        <end position="432"/>
    </location>
</feature>
<dbReference type="NCBIfam" id="TIGR00996">
    <property type="entry name" value="Mtu_fam_mce"/>
    <property type="match status" value="1"/>
</dbReference>
<dbReference type="InterPro" id="IPR005693">
    <property type="entry name" value="Mce"/>
</dbReference>
<evidence type="ECO:0000259" key="2">
    <source>
        <dbReference type="Pfam" id="PF02470"/>
    </source>
</evidence>
<evidence type="ECO:0000256" key="1">
    <source>
        <dbReference type="SAM" id="MobiDB-lite"/>
    </source>
</evidence>
<comment type="caution">
    <text evidence="4">The sequence shown here is derived from an EMBL/GenBank/DDBJ whole genome shotgun (WGS) entry which is preliminary data.</text>
</comment>
<feature type="domain" description="Mammalian cell entry C-terminal" evidence="3">
    <location>
        <begin position="113"/>
        <end position="280"/>
    </location>
</feature>
<evidence type="ECO:0000313" key="4">
    <source>
        <dbReference type="EMBL" id="KAB7751924.1"/>
    </source>
</evidence>
<dbReference type="Pfam" id="PF02470">
    <property type="entry name" value="MlaD"/>
    <property type="match status" value="1"/>
</dbReference>
<dbReference type="InterPro" id="IPR052336">
    <property type="entry name" value="MlaD_Phospholipid_Transporter"/>
</dbReference>
<dbReference type="AlphaFoldDB" id="A0A5N5UQQ3"/>
<dbReference type="GO" id="GO:0005576">
    <property type="term" value="C:extracellular region"/>
    <property type="evidence" value="ECO:0007669"/>
    <property type="project" value="TreeGrafter"/>
</dbReference>
<keyword evidence="5" id="KW-1185">Reference proteome</keyword>
<dbReference type="PANTHER" id="PTHR33371:SF18">
    <property type="entry name" value="MCE-FAMILY PROTEIN MCE3C"/>
    <property type="match status" value="1"/>
</dbReference>
<feature type="compositionally biased region" description="Polar residues" evidence="1">
    <location>
        <begin position="328"/>
        <end position="339"/>
    </location>
</feature>
<name>A0A5N5UQQ3_MYCPH</name>
<feature type="domain" description="Mce/MlaD" evidence="2">
    <location>
        <begin position="31"/>
        <end position="104"/>
    </location>
</feature>
<reference evidence="4 5" key="1">
    <citation type="submission" date="2012-10" db="EMBL/GenBank/DDBJ databases">
        <title>The draft sequence of the Mycobacterium pheli genome.</title>
        <authorList>
            <person name="Pettersson B.M.F."/>
            <person name="Das S."/>
            <person name="Dasgupta S."/>
            <person name="Bhattacharya A."/>
            <person name="Kirsebom L.A."/>
        </authorList>
    </citation>
    <scope>NUCLEOTIDE SEQUENCE [LARGE SCALE GENOMIC DNA]</scope>
    <source>
        <strain evidence="4 5">CCUG 21000</strain>
    </source>
</reference>
<dbReference type="InterPro" id="IPR024516">
    <property type="entry name" value="Mce_C"/>
</dbReference>
<dbReference type="Proteomes" id="UP000325690">
    <property type="component" value="Unassembled WGS sequence"/>
</dbReference>
<feature type="compositionally biased region" description="Pro residues" evidence="1">
    <location>
        <begin position="378"/>
        <end position="398"/>
    </location>
</feature>
<proteinExistence type="predicted"/>
<organism evidence="4 5">
    <name type="scientific">Mycolicibacterium phlei DSM 43239 = CCUG 21000</name>
    <dbReference type="NCBI Taxonomy" id="1226750"/>
    <lineage>
        <taxon>Bacteria</taxon>
        <taxon>Bacillati</taxon>
        <taxon>Actinomycetota</taxon>
        <taxon>Actinomycetes</taxon>
        <taxon>Mycobacteriales</taxon>
        <taxon>Mycobacteriaceae</taxon>
        <taxon>Mycolicibacterium</taxon>
    </lineage>
</organism>
<evidence type="ECO:0000259" key="3">
    <source>
        <dbReference type="Pfam" id="PF11887"/>
    </source>
</evidence>
<gene>
    <name evidence="4" type="ORF">MPHL21000_22340</name>
</gene>
<sequence length="432" mass="45741">MTIGLIGIASIAMLVIIGMAYPRIAALVTSTTYTAYFSDVGALKPGTEVQVSGYRVGTVSAIKLDGPRVRVDFTVDDGVRLGARTEAAIRTETLLGTKVLEVIPRGDGRLNGPIPVDRTTAPYQLPDALNDLTDAVAGLDTDQLSTALATLSDTFKDTAPELRQAVDGVTRLSATINNRDEHLRRLLARANQVTGVLRERTDQVVSLIRDANALLAQLNMQSGALDQIANNISAVSVRLKNVIDDNRGQLTPTLDKLNVVLAIVDNRKERVQKAIKLLNAYAMSLGESVSSGPFFNAYVVNLLPGQFVQPFIDAAFSDLGLDPNVLLPSQLTDPQTGQKATPALPSPFPRTGQGGEPRLTVPDAITGNPGDPRYPYREPLPAPPPGGPPPGPPAPPVIPNAGATEPTGTPHVELLAPSEGTPHGPQNREDGQ</sequence>
<accession>A0A5N5UQQ3</accession>
<dbReference type="PANTHER" id="PTHR33371">
    <property type="entry name" value="INTERMEMBRANE PHOSPHOLIPID TRANSPORT SYSTEM BINDING PROTEIN MLAD-RELATED"/>
    <property type="match status" value="1"/>
</dbReference>